<keyword evidence="1" id="KW-1133">Transmembrane helix</keyword>
<sequence length="281" mass="31960">MATLQSGFEPTVGNIFKEVIVLLLFILSSVLIDFIAKRNEVTSRNAYKTILFAAFACMLFRVLQNNDVIISNFFVLLALRRVISLKSQRETKKKIFDATLWICVASLFYFGSILFMGVVFFGIIIHVSHNVKNWLVPVLAFLTVLSLVTCGNLAINDSFYSFSDWFQPSNFDFSQYRDLSVLIPVSFILALSLWSLFFYMGIIQRASSMLKSSLMLFLLNFFLAIGVAVLAPTKDSSELIFFLAPLAIIVTNYFQLLNDKWFQETLLWVIILLPAVLLIAF</sequence>
<feature type="transmembrane region" description="Helical" evidence="1">
    <location>
        <begin position="261"/>
        <end position="280"/>
    </location>
</feature>
<organism evidence="2 3">
    <name type="scientific">Salinimicrobium marinum</name>
    <dbReference type="NCBI Taxonomy" id="680283"/>
    <lineage>
        <taxon>Bacteria</taxon>
        <taxon>Pseudomonadati</taxon>
        <taxon>Bacteroidota</taxon>
        <taxon>Flavobacteriia</taxon>
        <taxon>Flavobacteriales</taxon>
        <taxon>Flavobacteriaceae</taxon>
        <taxon>Salinimicrobium</taxon>
    </lineage>
</organism>
<feature type="transmembrane region" description="Helical" evidence="1">
    <location>
        <begin position="98"/>
        <end position="128"/>
    </location>
</feature>
<accession>A0A918VYZ7</accession>
<comment type="caution">
    <text evidence="2">The sequence shown here is derived from an EMBL/GenBank/DDBJ whole genome shotgun (WGS) entry which is preliminary data.</text>
</comment>
<proteinExistence type="predicted"/>
<feature type="transmembrane region" description="Helical" evidence="1">
    <location>
        <begin position="46"/>
        <end position="63"/>
    </location>
</feature>
<keyword evidence="3" id="KW-1185">Reference proteome</keyword>
<dbReference type="EMBL" id="BMXB01000007">
    <property type="protein sequence ID" value="GHA39041.1"/>
    <property type="molecule type" value="Genomic_DNA"/>
</dbReference>
<feature type="transmembrane region" description="Helical" evidence="1">
    <location>
        <begin position="15"/>
        <end position="34"/>
    </location>
</feature>
<evidence type="ECO:0000256" key="1">
    <source>
        <dbReference type="SAM" id="Phobius"/>
    </source>
</evidence>
<evidence type="ECO:0000313" key="3">
    <source>
        <dbReference type="Proteomes" id="UP000610456"/>
    </source>
</evidence>
<dbReference type="InterPro" id="IPR045625">
    <property type="entry name" value="DUF6427"/>
</dbReference>
<reference evidence="2" key="1">
    <citation type="journal article" date="2014" name="Int. J. Syst. Evol. Microbiol.">
        <title>Complete genome sequence of Corynebacterium casei LMG S-19264T (=DSM 44701T), isolated from a smear-ripened cheese.</title>
        <authorList>
            <consortium name="US DOE Joint Genome Institute (JGI-PGF)"/>
            <person name="Walter F."/>
            <person name="Albersmeier A."/>
            <person name="Kalinowski J."/>
            <person name="Ruckert C."/>
        </authorList>
    </citation>
    <scope>NUCLEOTIDE SEQUENCE</scope>
    <source>
        <strain evidence="2">KCTC 12719</strain>
    </source>
</reference>
<dbReference type="AlphaFoldDB" id="A0A918VYZ7"/>
<keyword evidence="1" id="KW-0472">Membrane</keyword>
<feature type="transmembrane region" description="Helical" evidence="1">
    <location>
        <begin position="214"/>
        <end position="232"/>
    </location>
</feature>
<dbReference type="Proteomes" id="UP000610456">
    <property type="component" value="Unassembled WGS sequence"/>
</dbReference>
<feature type="transmembrane region" description="Helical" evidence="1">
    <location>
        <begin position="69"/>
        <end position="86"/>
    </location>
</feature>
<name>A0A918VYZ7_9FLAO</name>
<reference evidence="2" key="2">
    <citation type="submission" date="2020-09" db="EMBL/GenBank/DDBJ databases">
        <authorList>
            <person name="Sun Q."/>
            <person name="Kim S."/>
        </authorList>
    </citation>
    <scope>NUCLEOTIDE SEQUENCE</scope>
    <source>
        <strain evidence="2">KCTC 12719</strain>
    </source>
</reference>
<protein>
    <submittedName>
        <fullName evidence="2">Uncharacterized protein</fullName>
    </submittedName>
</protein>
<evidence type="ECO:0000313" key="2">
    <source>
        <dbReference type="EMBL" id="GHA39041.1"/>
    </source>
</evidence>
<feature type="transmembrane region" description="Helical" evidence="1">
    <location>
        <begin position="239"/>
        <end position="255"/>
    </location>
</feature>
<gene>
    <name evidence="2" type="ORF">GCM10007103_20550</name>
</gene>
<feature type="transmembrane region" description="Helical" evidence="1">
    <location>
        <begin position="134"/>
        <end position="155"/>
    </location>
</feature>
<dbReference type="Pfam" id="PF19992">
    <property type="entry name" value="DUF6427"/>
    <property type="match status" value="1"/>
</dbReference>
<feature type="transmembrane region" description="Helical" evidence="1">
    <location>
        <begin position="176"/>
        <end position="202"/>
    </location>
</feature>
<keyword evidence="1" id="KW-0812">Transmembrane</keyword>